<keyword evidence="2" id="KW-0694">RNA-binding</keyword>
<evidence type="ECO:0000256" key="2">
    <source>
        <dbReference type="PROSITE-ProRule" id="PRU00117"/>
    </source>
</evidence>
<evidence type="ECO:0000259" key="3">
    <source>
        <dbReference type="SMART" id="SM00322"/>
    </source>
</evidence>
<reference evidence="4 5" key="1">
    <citation type="journal article" date="2019" name="Gigascience">
        <title>Whole-genome sequence of the oriental lung fluke Paragonimus westermani.</title>
        <authorList>
            <person name="Oey H."/>
            <person name="Zakrzewski M."/>
            <person name="Narain K."/>
            <person name="Devi K.R."/>
            <person name="Agatsuma T."/>
            <person name="Nawaratna S."/>
            <person name="Gobert G.N."/>
            <person name="Jones M.K."/>
            <person name="Ragan M.A."/>
            <person name="McManus D.P."/>
            <person name="Krause L."/>
        </authorList>
    </citation>
    <scope>NUCLEOTIDE SEQUENCE [LARGE SCALE GENOMIC DNA]</scope>
    <source>
        <strain evidence="4 5">IND2009</strain>
    </source>
</reference>
<dbReference type="InterPro" id="IPR004087">
    <property type="entry name" value="KH_dom"/>
</dbReference>
<dbReference type="PANTHER" id="PTHR10288">
    <property type="entry name" value="KH DOMAIN CONTAINING RNA BINDING PROTEIN"/>
    <property type="match status" value="1"/>
</dbReference>
<dbReference type="InterPro" id="IPR036612">
    <property type="entry name" value="KH_dom_type_1_sf"/>
</dbReference>
<organism evidence="4 5">
    <name type="scientific">Paragonimus westermani</name>
    <dbReference type="NCBI Taxonomy" id="34504"/>
    <lineage>
        <taxon>Eukaryota</taxon>
        <taxon>Metazoa</taxon>
        <taxon>Spiralia</taxon>
        <taxon>Lophotrochozoa</taxon>
        <taxon>Platyhelminthes</taxon>
        <taxon>Trematoda</taxon>
        <taxon>Digenea</taxon>
        <taxon>Plagiorchiida</taxon>
        <taxon>Troglotremata</taxon>
        <taxon>Troglotrematidae</taxon>
        <taxon>Paragonimus</taxon>
    </lineage>
</organism>
<dbReference type="GO" id="GO:0003723">
    <property type="term" value="F:RNA binding"/>
    <property type="evidence" value="ECO:0007669"/>
    <property type="project" value="UniProtKB-UniRule"/>
</dbReference>
<dbReference type="SMART" id="SM00322">
    <property type="entry name" value="KH"/>
    <property type="match status" value="1"/>
</dbReference>
<accession>A0A5J4N5V4</accession>
<sequence length="151" mass="17290">MVLRRQIRMPRIPLRQQKRVVTIWRRKLLQIAVRSFRRKVDIPIYGESVPTMGSAAAKLHIEYSGINRLETLPNRVAMNFLTPTTTTQVSVSNKLIGAIMGRSGVRINQVRQESNADIKISRQEPGVEDRIITISGTPEQIQNAQFLLQMW</sequence>
<keyword evidence="5" id="KW-1185">Reference proteome</keyword>
<evidence type="ECO:0000256" key="1">
    <source>
        <dbReference type="ARBA" id="ARBA00022737"/>
    </source>
</evidence>
<dbReference type="Proteomes" id="UP000324629">
    <property type="component" value="Unassembled WGS sequence"/>
</dbReference>
<gene>
    <name evidence="4" type="ORF">DEA37_0013876</name>
</gene>
<dbReference type="PROSITE" id="PS50084">
    <property type="entry name" value="KH_TYPE_1"/>
    <property type="match status" value="1"/>
</dbReference>
<name>A0A5J4N5V4_9TREM</name>
<dbReference type="EMBL" id="QNGE01007826">
    <property type="protein sequence ID" value="KAA3670912.1"/>
    <property type="molecule type" value="Genomic_DNA"/>
</dbReference>
<dbReference type="Pfam" id="PF00013">
    <property type="entry name" value="KH_1"/>
    <property type="match status" value="1"/>
</dbReference>
<keyword evidence="1" id="KW-0677">Repeat</keyword>
<feature type="domain" description="K Homology" evidence="3">
    <location>
        <begin position="83"/>
        <end position="150"/>
    </location>
</feature>
<dbReference type="Gene3D" id="3.30.1370.10">
    <property type="entry name" value="K Homology domain, type 1"/>
    <property type="match status" value="1"/>
</dbReference>
<protein>
    <recommendedName>
        <fullName evidence="3">K Homology domain-containing protein</fullName>
    </recommendedName>
</protein>
<dbReference type="AlphaFoldDB" id="A0A5J4N5V4"/>
<evidence type="ECO:0000313" key="5">
    <source>
        <dbReference type="Proteomes" id="UP000324629"/>
    </source>
</evidence>
<dbReference type="CDD" id="cd22434">
    <property type="entry name" value="KH-I_HNRNPK_rpt3"/>
    <property type="match status" value="1"/>
</dbReference>
<comment type="caution">
    <text evidence="4">The sequence shown here is derived from an EMBL/GenBank/DDBJ whole genome shotgun (WGS) entry which is preliminary data.</text>
</comment>
<proteinExistence type="predicted"/>
<dbReference type="InterPro" id="IPR004088">
    <property type="entry name" value="KH_dom_type_1"/>
</dbReference>
<evidence type="ECO:0000313" key="4">
    <source>
        <dbReference type="EMBL" id="KAA3670912.1"/>
    </source>
</evidence>
<dbReference type="SUPFAM" id="SSF54791">
    <property type="entry name" value="Eukaryotic type KH-domain (KH-domain type I)"/>
    <property type="match status" value="1"/>
</dbReference>